<comment type="caution">
    <text evidence="1">The sequence shown here is derived from an EMBL/GenBank/DDBJ whole genome shotgun (WGS) entry which is preliminary data.</text>
</comment>
<organism evidence="1 2">
    <name type="scientific">Candidatus Woesebacteria bacterium RBG_16_42_24</name>
    <dbReference type="NCBI Taxonomy" id="1802485"/>
    <lineage>
        <taxon>Bacteria</taxon>
        <taxon>Candidatus Woeseibacteriota</taxon>
    </lineage>
</organism>
<gene>
    <name evidence="1" type="ORF">A2V97_02740</name>
</gene>
<sequence length="116" mass="12714">MLSFGGRNQPEPISFRAKPKGGLVSISAGISDKLELVDVEMKLEKLLPKGLGVRTISDEDPSGHRYHYRVEIYKPVLFGLFGRTIAKVYTNVQGGATVVFEDPVEKIQSAVASLRP</sequence>
<reference evidence="1 2" key="1">
    <citation type="journal article" date="2016" name="Nat. Commun.">
        <title>Thousands of microbial genomes shed light on interconnected biogeochemical processes in an aquifer system.</title>
        <authorList>
            <person name="Anantharaman K."/>
            <person name="Brown C.T."/>
            <person name="Hug L.A."/>
            <person name="Sharon I."/>
            <person name="Castelle C.J."/>
            <person name="Probst A.J."/>
            <person name="Thomas B.C."/>
            <person name="Singh A."/>
            <person name="Wilkins M.J."/>
            <person name="Karaoz U."/>
            <person name="Brodie E.L."/>
            <person name="Williams K.H."/>
            <person name="Hubbard S.S."/>
            <person name="Banfield J.F."/>
        </authorList>
    </citation>
    <scope>NUCLEOTIDE SEQUENCE [LARGE SCALE GENOMIC DNA]</scope>
</reference>
<accession>A0A1F7XKX6</accession>
<protein>
    <submittedName>
        <fullName evidence="1">Uncharacterized protein</fullName>
    </submittedName>
</protein>
<dbReference type="EMBL" id="MGFX01000001">
    <property type="protein sequence ID" value="OGM15677.1"/>
    <property type="molecule type" value="Genomic_DNA"/>
</dbReference>
<evidence type="ECO:0000313" key="1">
    <source>
        <dbReference type="EMBL" id="OGM15677.1"/>
    </source>
</evidence>
<dbReference type="Proteomes" id="UP000177382">
    <property type="component" value="Unassembled WGS sequence"/>
</dbReference>
<evidence type="ECO:0000313" key="2">
    <source>
        <dbReference type="Proteomes" id="UP000177382"/>
    </source>
</evidence>
<dbReference type="AlphaFoldDB" id="A0A1F7XKX6"/>
<name>A0A1F7XKX6_9BACT</name>
<proteinExistence type="predicted"/>